<dbReference type="InterPro" id="IPR001460">
    <property type="entry name" value="PCN-bd_Tpept"/>
</dbReference>
<evidence type="ECO:0000256" key="1">
    <source>
        <dbReference type="ARBA" id="ARBA00004236"/>
    </source>
</evidence>
<evidence type="ECO:0000256" key="13">
    <source>
        <dbReference type="ARBA" id="ARBA00023268"/>
    </source>
</evidence>
<dbReference type="InterPro" id="IPR001264">
    <property type="entry name" value="Glyco_trans_51"/>
</dbReference>
<dbReference type="GO" id="GO:0005886">
    <property type="term" value="C:plasma membrane"/>
    <property type="evidence" value="ECO:0007669"/>
    <property type="project" value="UniProtKB-SubCell"/>
</dbReference>
<feature type="transmembrane region" description="Helical" evidence="17">
    <location>
        <begin position="12"/>
        <end position="36"/>
    </location>
</feature>
<dbReference type="EMBL" id="MHJI01000010">
    <property type="protein sequence ID" value="OGY66118.1"/>
    <property type="molecule type" value="Genomic_DNA"/>
</dbReference>
<dbReference type="GO" id="GO:0009252">
    <property type="term" value="P:peptidoglycan biosynthetic process"/>
    <property type="evidence" value="ECO:0007669"/>
    <property type="project" value="UniProtKB-KW"/>
</dbReference>
<keyword evidence="13" id="KW-0511">Multifunctional enzyme</keyword>
<dbReference type="STRING" id="1798406.A3A04_01000"/>
<dbReference type="GO" id="GO:0008360">
    <property type="term" value="P:regulation of cell shape"/>
    <property type="evidence" value="ECO:0007669"/>
    <property type="project" value="UniProtKB-KW"/>
</dbReference>
<dbReference type="GO" id="GO:0006508">
    <property type="term" value="P:proteolysis"/>
    <property type="evidence" value="ECO:0007669"/>
    <property type="project" value="UniProtKB-KW"/>
</dbReference>
<dbReference type="InterPro" id="IPR036950">
    <property type="entry name" value="PBP_transglycosylase"/>
</dbReference>
<dbReference type="InterPro" id="IPR023346">
    <property type="entry name" value="Lysozyme-like_dom_sf"/>
</dbReference>
<comment type="caution">
    <text evidence="20">The sequence shown here is derived from an EMBL/GenBank/DDBJ whole genome shotgun (WGS) entry which is preliminary data.</text>
</comment>
<dbReference type="GO" id="GO:0008955">
    <property type="term" value="F:peptidoglycan glycosyltransferase activity"/>
    <property type="evidence" value="ECO:0007669"/>
    <property type="project" value="UniProtKB-EC"/>
</dbReference>
<comment type="catalytic activity">
    <reaction evidence="16">
        <text>[GlcNAc-(1-&gt;4)-Mur2Ac(oyl-L-Ala-gamma-D-Glu-L-Lys-D-Ala-D-Ala)](n)-di-trans,octa-cis-undecaprenyl diphosphate + beta-D-GlcNAc-(1-&gt;4)-Mur2Ac(oyl-L-Ala-gamma-D-Glu-L-Lys-D-Ala-D-Ala)-di-trans,octa-cis-undecaprenyl diphosphate = [GlcNAc-(1-&gt;4)-Mur2Ac(oyl-L-Ala-gamma-D-Glu-L-Lys-D-Ala-D-Ala)](n+1)-di-trans,octa-cis-undecaprenyl diphosphate + di-trans,octa-cis-undecaprenyl diphosphate + H(+)</text>
        <dbReference type="Rhea" id="RHEA:23708"/>
        <dbReference type="Rhea" id="RHEA-COMP:9602"/>
        <dbReference type="Rhea" id="RHEA-COMP:9603"/>
        <dbReference type="ChEBI" id="CHEBI:15378"/>
        <dbReference type="ChEBI" id="CHEBI:58405"/>
        <dbReference type="ChEBI" id="CHEBI:60033"/>
        <dbReference type="ChEBI" id="CHEBI:78435"/>
        <dbReference type="EC" id="2.4.99.28"/>
    </reaction>
</comment>
<gene>
    <name evidence="20" type="ORF">A3A04_01000</name>
</gene>
<feature type="domain" description="Penicillin-binding protein transpeptidase" evidence="18">
    <location>
        <begin position="332"/>
        <end position="606"/>
    </location>
</feature>
<keyword evidence="12 17" id="KW-0472">Membrane</keyword>
<reference evidence="20 21" key="1">
    <citation type="journal article" date="2016" name="Nat. Commun.">
        <title>Thousands of microbial genomes shed light on interconnected biogeochemical processes in an aquifer system.</title>
        <authorList>
            <person name="Anantharaman K."/>
            <person name="Brown C.T."/>
            <person name="Hug L.A."/>
            <person name="Sharon I."/>
            <person name="Castelle C.J."/>
            <person name="Probst A.J."/>
            <person name="Thomas B.C."/>
            <person name="Singh A."/>
            <person name="Wilkins M.J."/>
            <person name="Karaoz U."/>
            <person name="Brodie E.L."/>
            <person name="Williams K.H."/>
            <person name="Hubbard S.S."/>
            <person name="Banfield J.F."/>
        </authorList>
    </citation>
    <scope>NUCLEOTIDE SEQUENCE [LARGE SCALE GENOMIC DNA]</scope>
</reference>
<comment type="similarity">
    <text evidence="2">In the C-terminal section; belongs to the transpeptidase family.</text>
</comment>
<comment type="catalytic activity">
    <reaction evidence="15">
        <text>Preferential cleavage: (Ac)2-L-Lys-D-Ala-|-D-Ala. Also transpeptidation of peptidyl-alanyl moieties that are N-acyl substituents of D-alanine.</text>
        <dbReference type="EC" id="3.4.16.4"/>
    </reaction>
</comment>
<evidence type="ECO:0000256" key="4">
    <source>
        <dbReference type="ARBA" id="ARBA00022475"/>
    </source>
</evidence>
<dbReference type="Proteomes" id="UP000178517">
    <property type="component" value="Unassembled WGS sequence"/>
</dbReference>
<keyword evidence="10" id="KW-0133">Cell shape</keyword>
<evidence type="ECO:0000256" key="12">
    <source>
        <dbReference type="ARBA" id="ARBA00023136"/>
    </source>
</evidence>
<evidence type="ECO:0000259" key="18">
    <source>
        <dbReference type="Pfam" id="PF00905"/>
    </source>
</evidence>
<dbReference type="SUPFAM" id="SSF56601">
    <property type="entry name" value="beta-lactamase/transpeptidase-like"/>
    <property type="match status" value="1"/>
</dbReference>
<accession>A0A1G1ZN94</accession>
<evidence type="ECO:0000256" key="10">
    <source>
        <dbReference type="ARBA" id="ARBA00022960"/>
    </source>
</evidence>
<evidence type="ECO:0000256" key="2">
    <source>
        <dbReference type="ARBA" id="ARBA00007090"/>
    </source>
</evidence>
<keyword evidence="6" id="KW-0645">Protease</keyword>
<evidence type="ECO:0000256" key="17">
    <source>
        <dbReference type="SAM" id="Phobius"/>
    </source>
</evidence>
<dbReference type="GO" id="GO:0008658">
    <property type="term" value="F:penicillin binding"/>
    <property type="evidence" value="ECO:0007669"/>
    <property type="project" value="InterPro"/>
</dbReference>
<evidence type="ECO:0000256" key="5">
    <source>
        <dbReference type="ARBA" id="ARBA00022645"/>
    </source>
</evidence>
<keyword evidence="5" id="KW-0121">Carboxypeptidase</keyword>
<dbReference type="PANTHER" id="PTHR32282:SF11">
    <property type="entry name" value="PENICILLIN-BINDING PROTEIN 1B"/>
    <property type="match status" value="1"/>
</dbReference>
<dbReference type="AlphaFoldDB" id="A0A1G1ZN94"/>
<evidence type="ECO:0000256" key="16">
    <source>
        <dbReference type="ARBA" id="ARBA00049902"/>
    </source>
</evidence>
<sequence>MTKTHKHKKQKKILKILVIIGGLFFIGSALGVAYIASLAATIPDPAELGNQHINQSTKIFDRTGENLLYEVYGEENRTVIPFEEIPRVAREATIAVEDQLFYTHRAFDTRAIIRAAWSNIKKVRFEEGASTITQQLAKNTFLTREKTLSRKIKELLLALWLERTYSKDKILELYLNQIPYGANAYGIEAASKTYFNKPARDITLNEAATLASLLKAPSYYSPWGTHVPELIARKNYVLKQMASLGFITKEEKEVAEKTLTEFVPVKISGIKAPHFVLTVQEYLNKKYGEDFVRTSGLTVITTLDIDLQTKAEDAVKKGALRNEELYKGTNAALVAEETATGQILALVGSRDYFDTTATDGNFNVATQGLRQPGSTIKPFIYLSAFQKGYTPDTVVFDLPTEFDASGNPERSYMPHNFDDKFVGPITLKDALAQSRNVPSVKTLYLTGLKDALELARQFGITTLKEQSRYGLSLVLGGGEVRLIDLVHAYGTIAQEGVRHNQSFILSIKDASGKTLEEYKDSSETVSDPQAPRLINSILSDVELRRPLFHGSLNQTIVDDHEIALKTGTTNDYRDAWTIGYTKDLVVGVWAGNNDNAPMQKQGGSILAALPIWHTFMSEALKEKTSGSFTRPDPIVVEKPVLRGQYLVTDQTNQVNIHEILYYVEKNNPQGDKPSHPENDPQFYNWENPVIEWAKTNITTELLRTMPSLINQNTPSVDFVSPKNGDYIRLSRTATVQVIAPSSIKKIELYFNDSILESASGDFGTSYTHIFTLKPNRILPQNLLTVKAFDSNNNELQKSIILFE</sequence>
<dbReference type="GO" id="GO:0009002">
    <property type="term" value="F:serine-type D-Ala-D-Ala carboxypeptidase activity"/>
    <property type="evidence" value="ECO:0007669"/>
    <property type="project" value="UniProtKB-EC"/>
</dbReference>
<dbReference type="GO" id="GO:0071555">
    <property type="term" value="P:cell wall organization"/>
    <property type="evidence" value="ECO:0007669"/>
    <property type="project" value="UniProtKB-KW"/>
</dbReference>
<keyword evidence="14" id="KW-0961">Cell wall biogenesis/degradation</keyword>
<dbReference type="SUPFAM" id="SSF53955">
    <property type="entry name" value="Lysozyme-like"/>
    <property type="match status" value="1"/>
</dbReference>
<evidence type="ECO:0000256" key="15">
    <source>
        <dbReference type="ARBA" id="ARBA00034000"/>
    </source>
</evidence>
<evidence type="ECO:0000256" key="11">
    <source>
        <dbReference type="ARBA" id="ARBA00022984"/>
    </source>
</evidence>
<dbReference type="PANTHER" id="PTHR32282">
    <property type="entry name" value="BINDING PROTEIN TRANSPEPTIDASE, PUTATIVE-RELATED"/>
    <property type="match status" value="1"/>
</dbReference>
<keyword evidence="11" id="KW-0573">Peptidoglycan synthesis</keyword>
<evidence type="ECO:0000256" key="8">
    <source>
        <dbReference type="ARBA" id="ARBA00022679"/>
    </source>
</evidence>
<keyword evidence="8" id="KW-0808">Transferase</keyword>
<evidence type="ECO:0000256" key="7">
    <source>
        <dbReference type="ARBA" id="ARBA00022676"/>
    </source>
</evidence>
<keyword evidence="9" id="KW-0378">Hydrolase</keyword>
<keyword evidence="17" id="KW-0812">Transmembrane</keyword>
<evidence type="ECO:0000313" key="21">
    <source>
        <dbReference type="Proteomes" id="UP000178517"/>
    </source>
</evidence>
<evidence type="ECO:0000256" key="6">
    <source>
        <dbReference type="ARBA" id="ARBA00022670"/>
    </source>
</evidence>
<keyword evidence="4" id="KW-1003">Cell membrane</keyword>
<name>A0A1G1ZN94_9BACT</name>
<dbReference type="Gene3D" id="3.40.710.10">
    <property type="entry name" value="DD-peptidase/beta-lactamase superfamily"/>
    <property type="match status" value="1"/>
</dbReference>
<keyword evidence="7" id="KW-0328">Glycosyltransferase</keyword>
<organism evidence="20 21">
    <name type="scientific">Candidatus Harrisonbacteria bacterium RIFCSPLOWO2_01_FULL_40_28</name>
    <dbReference type="NCBI Taxonomy" id="1798406"/>
    <lineage>
        <taxon>Bacteria</taxon>
        <taxon>Candidatus Harrisoniibacteriota</taxon>
    </lineage>
</organism>
<proteinExistence type="inferred from homology"/>
<evidence type="ECO:0000313" key="20">
    <source>
        <dbReference type="EMBL" id="OGY66118.1"/>
    </source>
</evidence>
<dbReference type="InterPro" id="IPR012338">
    <property type="entry name" value="Beta-lactam/transpept-like"/>
</dbReference>
<dbReference type="Gene3D" id="2.60.40.10">
    <property type="entry name" value="Immunoglobulins"/>
    <property type="match status" value="1"/>
</dbReference>
<comment type="similarity">
    <text evidence="3">In the N-terminal section; belongs to the glycosyltransferase 51 family.</text>
</comment>
<dbReference type="FunFam" id="1.10.3810.10:FF:000001">
    <property type="entry name" value="Penicillin-binding protein 1A"/>
    <property type="match status" value="1"/>
</dbReference>
<evidence type="ECO:0000256" key="3">
    <source>
        <dbReference type="ARBA" id="ARBA00007739"/>
    </source>
</evidence>
<dbReference type="Pfam" id="PF00912">
    <property type="entry name" value="Transgly"/>
    <property type="match status" value="1"/>
</dbReference>
<dbReference type="Pfam" id="PF00905">
    <property type="entry name" value="Transpeptidase"/>
    <property type="match status" value="1"/>
</dbReference>
<dbReference type="NCBIfam" id="TIGR02074">
    <property type="entry name" value="PBP_1a_fam"/>
    <property type="match status" value="1"/>
</dbReference>
<evidence type="ECO:0000259" key="19">
    <source>
        <dbReference type="Pfam" id="PF00912"/>
    </source>
</evidence>
<evidence type="ECO:0000256" key="14">
    <source>
        <dbReference type="ARBA" id="ARBA00023316"/>
    </source>
</evidence>
<dbReference type="Gene3D" id="1.10.3810.10">
    <property type="entry name" value="Biosynthetic peptidoglycan transglycosylase-like"/>
    <property type="match status" value="1"/>
</dbReference>
<dbReference type="InterPro" id="IPR013783">
    <property type="entry name" value="Ig-like_fold"/>
</dbReference>
<protein>
    <submittedName>
        <fullName evidence="20">Uncharacterized protein</fullName>
    </submittedName>
</protein>
<comment type="subcellular location">
    <subcellularLocation>
        <location evidence="1">Cell membrane</location>
    </subcellularLocation>
</comment>
<keyword evidence="17" id="KW-1133">Transmembrane helix</keyword>
<evidence type="ECO:0000256" key="9">
    <source>
        <dbReference type="ARBA" id="ARBA00022801"/>
    </source>
</evidence>
<dbReference type="GO" id="GO:0030288">
    <property type="term" value="C:outer membrane-bounded periplasmic space"/>
    <property type="evidence" value="ECO:0007669"/>
    <property type="project" value="TreeGrafter"/>
</dbReference>
<dbReference type="InterPro" id="IPR050396">
    <property type="entry name" value="Glycosyltr_51/Transpeptidase"/>
</dbReference>
<feature type="domain" description="Glycosyl transferase family 51" evidence="19">
    <location>
        <begin position="67"/>
        <end position="241"/>
    </location>
</feature>